<proteinExistence type="predicted"/>
<dbReference type="PANTHER" id="PTHR10622:SF12">
    <property type="entry name" value="HET DOMAIN-CONTAINING PROTEIN"/>
    <property type="match status" value="1"/>
</dbReference>
<evidence type="ECO:0000313" key="4">
    <source>
        <dbReference type="Proteomes" id="UP000554235"/>
    </source>
</evidence>
<gene>
    <name evidence="3" type="ORF">FALBO_375</name>
</gene>
<evidence type="ECO:0000313" key="3">
    <source>
        <dbReference type="EMBL" id="KAF4472722.1"/>
    </source>
</evidence>
<feature type="domain" description="Heterokaryon incompatibility" evidence="1">
    <location>
        <begin position="22"/>
        <end position="112"/>
    </location>
</feature>
<protein>
    <submittedName>
        <fullName evidence="3">Beta transducin</fullName>
    </submittedName>
</protein>
<dbReference type="PANTHER" id="PTHR10622">
    <property type="entry name" value="HET DOMAIN-CONTAINING PROTEIN"/>
    <property type="match status" value="1"/>
</dbReference>
<reference evidence="3 4" key="1">
    <citation type="submission" date="2020-01" db="EMBL/GenBank/DDBJ databases">
        <title>Identification and distribution of gene clusters putatively required for synthesis of sphingolipid metabolism inhibitors in phylogenetically diverse species of the filamentous fungus Fusarium.</title>
        <authorList>
            <person name="Kim H.-S."/>
            <person name="Busman M."/>
            <person name="Brown D.W."/>
            <person name="Divon H."/>
            <person name="Uhlig S."/>
            <person name="Proctor R.H."/>
        </authorList>
    </citation>
    <scope>NUCLEOTIDE SEQUENCE [LARGE SCALE GENOMIC DNA]</scope>
    <source>
        <strain evidence="3 4">NRRL 20459</strain>
    </source>
</reference>
<dbReference type="Pfam" id="PF06985">
    <property type="entry name" value="HET"/>
    <property type="match status" value="1"/>
</dbReference>
<evidence type="ECO:0000259" key="1">
    <source>
        <dbReference type="Pfam" id="PF06985"/>
    </source>
</evidence>
<dbReference type="InterPro" id="IPR010730">
    <property type="entry name" value="HET"/>
</dbReference>
<dbReference type="Pfam" id="PF26640">
    <property type="entry name" value="DUF8212"/>
    <property type="match status" value="1"/>
</dbReference>
<evidence type="ECO:0000259" key="2">
    <source>
        <dbReference type="Pfam" id="PF26640"/>
    </source>
</evidence>
<dbReference type="AlphaFoldDB" id="A0A8H4LR13"/>
<feature type="domain" description="DUF8212" evidence="2">
    <location>
        <begin position="219"/>
        <end position="242"/>
    </location>
</feature>
<dbReference type="OrthoDB" id="20872at2759"/>
<sequence>MWLINTQTLRLEYFVNHETVQYIILSHTWEDEEMTFQEFHDLSTASTRKGFAKIKGTCRLARSQGYSYAWVDTCCIDKTSSAELSEAINSMFRWYKDAQCCYAYLSDFDRHQVDDTLGECRWFSRGWTLQELIAPTTLTFYNRHWEALGSKGELSQCLTNITGISKDVLLGKCALSSVPVASRMSWAAGRKTSRPEDIAYCLFGIFDVNMPMLYGEGQKAFLRLQEKICQRVADLTLFAWKTERREGNRGIFALHPDEFAHVLLPLAGFASYTGEMRLTNRGVRFDDIELSIVSGEGLFMSLDFFFWDSEWRRICEGGIFLRNTPEGYVRTKTDILYPLTYWRTKLPPDQINVVAHAASMGNAVTPRLSLGILTEGIPTITDVCPRKLWDLYRREFLIEMTREVEVVGLVMMRAFLTSCPIALLFWVTDHVAFDFVDERWAAWPNIVSHAGKPNLDPSFKGTIMKHLNCGKNHDSSVDQGKFSSRHYVGENWFGIRGRVREVKARRKRTPE</sequence>
<accession>A0A8H4LR13</accession>
<dbReference type="EMBL" id="JAADYS010000047">
    <property type="protein sequence ID" value="KAF4472722.1"/>
    <property type="molecule type" value="Genomic_DNA"/>
</dbReference>
<keyword evidence="4" id="KW-1185">Reference proteome</keyword>
<name>A0A8H4LR13_9HYPO</name>
<organism evidence="3 4">
    <name type="scientific">Fusarium albosuccineum</name>
    <dbReference type="NCBI Taxonomy" id="1237068"/>
    <lineage>
        <taxon>Eukaryota</taxon>
        <taxon>Fungi</taxon>
        <taxon>Dikarya</taxon>
        <taxon>Ascomycota</taxon>
        <taxon>Pezizomycotina</taxon>
        <taxon>Sordariomycetes</taxon>
        <taxon>Hypocreomycetidae</taxon>
        <taxon>Hypocreales</taxon>
        <taxon>Nectriaceae</taxon>
        <taxon>Fusarium</taxon>
        <taxon>Fusarium decemcellulare species complex</taxon>
    </lineage>
</organism>
<dbReference type="InterPro" id="IPR058525">
    <property type="entry name" value="DUF8212"/>
</dbReference>
<dbReference type="Proteomes" id="UP000554235">
    <property type="component" value="Unassembled WGS sequence"/>
</dbReference>
<comment type="caution">
    <text evidence="3">The sequence shown here is derived from an EMBL/GenBank/DDBJ whole genome shotgun (WGS) entry which is preliminary data.</text>
</comment>